<comment type="similarity">
    <text evidence="1">Belongs to the zinc-containing alcohol dehydrogenase family.</text>
</comment>
<proteinExistence type="inferred from homology"/>
<dbReference type="PANTHER" id="PTHR45348">
    <property type="entry name" value="HYPOTHETICAL OXIDOREDUCTASE (EUROFUNG)"/>
    <property type="match status" value="1"/>
</dbReference>
<dbReference type="Proteomes" id="UP001152024">
    <property type="component" value="Unassembled WGS sequence"/>
</dbReference>
<protein>
    <recommendedName>
        <fullName evidence="3">Enoyl reductase (ER) domain-containing protein</fullName>
    </recommendedName>
</protein>
<dbReference type="InterPro" id="IPR011032">
    <property type="entry name" value="GroES-like_sf"/>
</dbReference>
<dbReference type="Pfam" id="PF00107">
    <property type="entry name" value="ADH_zinc_N"/>
    <property type="match status" value="1"/>
</dbReference>
<sequence>MSTSTTSSTNSIYLAEDGQLLIKPVEEAYIPTDTQCLVRVEYSGVNLCDLNFLYIGLHSFITGFELAGVVEQAGSTSRFHVGDRVCGLSPVGFPKLSEYGTHQDLAIAESDLLYHVPERLSLERAATVCMAGHTAADALLNGIGVGFSAAGISGLDPNGEAILIWGGASSVGIMAIQIAKAIGFTNILTTASANNHARLKKLGASHCFDYKSPTAVDEIQECQKSFGFRLRMAFDTVCKAGMGVNAATNSSAALIRRALSKDVDEEECYLVATLPIPTDAAFKQCTAYRPAGNRNSFGAPQDPESPARVRTAMTYLLQNTEVGLPVVSTVVGADNAIEAIKRVSRGEMSLEKLVIKHPI</sequence>
<evidence type="ECO:0000259" key="3">
    <source>
        <dbReference type="SMART" id="SM00829"/>
    </source>
</evidence>
<dbReference type="InterPro" id="IPR013154">
    <property type="entry name" value="ADH-like_N"/>
</dbReference>
<dbReference type="SMART" id="SM00829">
    <property type="entry name" value="PKS_ER"/>
    <property type="match status" value="1"/>
</dbReference>
<dbReference type="InterPro" id="IPR020843">
    <property type="entry name" value="ER"/>
</dbReference>
<dbReference type="SUPFAM" id="SSF51735">
    <property type="entry name" value="NAD(P)-binding Rossmann-fold domains"/>
    <property type="match status" value="1"/>
</dbReference>
<dbReference type="Pfam" id="PF08240">
    <property type="entry name" value="ADH_N"/>
    <property type="match status" value="1"/>
</dbReference>
<organism evidence="4 5">
    <name type="scientific">Fusarium equiseti</name>
    <name type="common">Fusarium scirpi</name>
    <dbReference type="NCBI Taxonomy" id="61235"/>
    <lineage>
        <taxon>Eukaryota</taxon>
        <taxon>Fungi</taxon>
        <taxon>Dikarya</taxon>
        <taxon>Ascomycota</taxon>
        <taxon>Pezizomycotina</taxon>
        <taxon>Sordariomycetes</taxon>
        <taxon>Hypocreomycetidae</taxon>
        <taxon>Hypocreales</taxon>
        <taxon>Nectriaceae</taxon>
        <taxon>Fusarium</taxon>
        <taxon>Fusarium incarnatum-equiseti species complex</taxon>
    </lineage>
</organism>
<dbReference type="Gene3D" id="3.90.180.10">
    <property type="entry name" value="Medium-chain alcohol dehydrogenases, catalytic domain"/>
    <property type="match status" value="1"/>
</dbReference>
<accession>A0ABQ8QWD8</accession>
<dbReference type="InterPro" id="IPR047122">
    <property type="entry name" value="Trans-enoyl_RdTase-like"/>
</dbReference>
<comment type="caution">
    <text evidence="4">The sequence shown here is derived from an EMBL/GenBank/DDBJ whole genome shotgun (WGS) entry which is preliminary data.</text>
</comment>
<dbReference type="SUPFAM" id="SSF50129">
    <property type="entry name" value="GroES-like"/>
    <property type="match status" value="1"/>
</dbReference>
<dbReference type="PANTHER" id="PTHR45348:SF7">
    <property type="entry name" value="ZINC BINDING OXIDOREDUCTASE, PUTATIVE-RELATED"/>
    <property type="match status" value="1"/>
</dbReference>
<name>A0ABQ8QWD8_FUSEQ</name>
<feature type="domain" description="Enoyl reductase (ER)" evidence="3">
    <location>
        <begin position="18"/>
        <end position="355"/>
    </location>
</feature>
<keyword evidence="5" id="KW-1185">Reference proteome</keyword>
<dbReference type="InterPro" id="IPR013149">
    <property type="entry name" value="ADH-like_C"/>
</dbReference>
<dbReference type="Gene3D" id="3.40.50.720">
    <property type="entry name" value="NAD(P)-binding Rossmann-like Domain"/>
    <property type="match status" value="1"/>
</dbReference>
<keyword evidence="2" id="KW-0560">Oxidoreductase</keyword>
<evidence type="ECO:0000256" key="2">
    <source>
        <dbReference type="ARBA" id="ARBA00023002"/>
    </source>
</evidence>
<dbReference type="EMBL" id="JAOQBH010000032">
    <property type="protein sequence ID" value="KAJ4112194.1"/>
    <property type="molecule type" value="Genomic_DNA"/>
</dbReference>
<evidence type="ECO:0000313" key="5">
    <source>
        <dbReference type="Proteomes" id="UP001152024"/>
    </source>
</evidence>
<evidence type="ECO:0000313" key="4">
    <source>
        <dbReference type="EMBL" id="KAJ4112194.1"/>
    </source>
</evidence>
<evidence type="ECO:0000256" key="1">
    <source>
        <dbReference type="ARBA" id="ARBA00008072"/>
    </source>
</evidence>
<reference evidence="4" key="1">
    <citation type="submission" date="2022-09" db="EMBL/GenBank/DDBJ databases">
        <title>Fusarium specimens isolated from Avocado Roots.</title>
        <authorList>
            <person name="Stajich J."/>
            <person name="Roper C."/>
            <person name="Heimlech-Rivalta G."/>
        </authorList>
    </citation>
    <scope>NUCLEOTIDE SEQUENCE</scope>
    <source>
        <strain evidence="4">CF00095</strain>
    </source>
</reference>
<dbReference type="InterPro" id="IPR036291">
    <property type="entry name" value="NAD(P)-bd_dom_sf"/>
</dbReference>
<dbReference type="CDD" id="cd08249">
    <property type="entry name" value="enoyl_reductase_like"/>
    <property type="match status" value="1"/>
</dbReference>
<gene>
    <name evidence="4" type="ORF">NW768_011773</name>
</gene>